<sequence length="53" mass="5878">MVPFLANCSKRSSLISSLNISFLVFLALRPPLLHTRAEKSLLSRAPTGLLWPN</sequence>
<proteinExistence type="predicted"/>
<reference evidence="1" key="1">
    <citation type="journal article" date="2021" name="Proc. Natl. Acad. Sci. U.S.A.">
        <title>A Catalog of Tens of Thousands of Viruses from Human Metagenomes Reveals Hidden Associations with Chronic Diseases.</title>
        <authorList>
            <person name="Tisza M.J."/>
            <person name="Buck C.B."/>
        </authorList>
    </citation>
    <scope>NUCLEOTIDE SEQUENCE</scope>
    <source>
        <strain evidence="1">CtNU74</strain>
    </source>
</reference>
<name>A0A8S5NYI8_9CAUD</name>
<organism evidence="1">
    <name type="scientific">Siphoviridae sp. ctNU74</name>
    <dbReference type="NCBI Taxonomy" id="2825471"/>
    <lineage>
        <taxon>Viruses</taxon>
        <taxon>Duplodnaviria</taxon>
        <taxon>Heunggongvirae</taxon>
        <taxon>Uroviricota</taxon>
        <taxon>Caudoviricetes</taxon>
    </lineage>
</organism>
<protein>
    <submittedName>
        <fullName evidence="1">Uncharacterized protein</fullName>
    </submittedName>
</protein>
<dbReference type="EMBL" id="BK015285">
    <property type="protein sequence ID" value="DAD99452.1"/>
    <property type="molecule type" value="Genomic_DNA"/>
</dbReference>
<evidence type="ECO:0000313" key="1">
    <source>
        <dbReference type="EMBL" id="DAD99452.1"/>
    </source>
</evidence>
<accession>A0A8S5NYI8</accession>